<organism evidence="1 2">
    <name type="scientific">Lausannevirus</name>
    <dbReference type="NCBI Taxonomy" id="999883"/>
    <lineage>
        <taxon>Viruses</taxon>
        <taxon>Varidnaviria</taxon>
        <taxon>Bamfordvirae</taxon>
        <taxon>Nucleocytoviricota</taxon>
        <taxon>Megaviricetes</taxon>
        <taxon>Pimascovirales</taxon>
        <taxon>Pimascovirales incertae sedis</taxon>
        <taxon>Marseilleviridae</taxon>
        <taxon>Losannavirus</taxon>
        <taxon>Losannavirus lausannense</taxon>
    </lineage>
</organism>
<dbReference type="Proteomes" id="UP000203366">
    <property type="component" value="Segment"/>
</dbReference>
<dbReference type="EMBL" id="HQ113105">
    <property type="protein sequence ID" value="AEA07049.1"/>
    <property type="molecule type" value="Genomic_DNA"/>
</dbReference>
<evidence type="ECO:0000313" key="2">
    <source>
        <dbReference type="Proteomes" id="UP000203366"/>
    </source>
</evidence>
<sequence>MEKYLASKELCGFLVSCGGCENMEEFKEEFLIHGTAENEEWTQLPNNKIHGVHICRSKEGTIISLWKDGERHGETLEYENNKLVARSLWDNGAIKEKQKFDADFMSWKAEYKEGKLHGLERSWINGKLYTETDWVEGKMHGQQRTYNNYGKLCSTSYWDNNVPTRVDVT</sequence>
<dbReference type="KEGG" id="vg:10399781"/>
<dbReference type="OrthoDB" id="35215at10239"/>
<dbReference type="Gene3D" id="2.20.110.10">
    <property type="entry name" value="Histone H3 K4-specific methyltransferase SET7/9 N-terminal domain"/>
    <property type="match status" value="1"/>
</dbReference>
<dbReference type="RefSeq" id="YP_004347161.1">
    <property type="nucleotide sequence ID" value="NC_015326.1"/>
</dbReference>
<name>F2WLC6_9VIRU</name>
<gene>
    <name evidence="1" type="ORF">LAU_0198</name>
</gene>
<evidence type="ECO:0008006" key="3">
    <source>
        <dbReference type="Google" id="ProtNLM"/>
    </source>
</evidence>
<dbReference type="GeneID" id="10399781"/>
<accession>F2WLC6</accession>
<proteinExistence type="predicted"/>
<reference evidence="1 2" key="1">
    <citation type="journal article" date="2011" name="Environ. Microbiol.">
        <title>Lausannevirus, a giant amoebal virus encoding histone doublets.</title>
        <authorList>
            <person name="Thomas V."/>
            <person name="Bertelli C."/>
            <person name="Collyn F."/>
            <person name="Casson N."/>
            <person name="Telenti A."/>
            <person name="Goesmann A."/>
            <person name="Croxatto A."/>
            <person name="Greub G."/>
        </authorList>
    </citation>
    <scope>NUCLEOTIDE SEQUENCE [LARGE SCALE GENOMIC DNA]</scope>
    <source>
        <strain evidence="1">7715</strain>
    </source>
</reference>
<keyword evidence="2" id="KW-1185">Reference proteome</keyword>
<protein>
    <recommendedName>
        <fullName evidence="3">MORN repeat-containing protein</fullName>
    </recommendedName>
</protein>
<dbReference type="SUPFAM" id="SSF82185">
    <property type="entry name" value="Histone H3 K4-specific methyltransferase SET7/9 N-terminal domain"/>
    <property type="match status" value="1"/>
</dbReference>
<evidence type="ECO:0000313" key="1">
    <source>
        <dbReference type="EMBL" id="AEA07049.1"/>
    </source>
</evidence>